<keyword evidence="5 7" id="KW-1133">Transmembrane helix</keyword>
<dbReference type="Pfam" id="PF00528">
    <property type="entry name" value="BPD_transp_1"/>
    <property type="match status" value="1"/>
</dbReference>
<dbReference type="GO" id="GO:0005886">
    <property type="term" value="C:plasma membrane"/>
    <property type="evidence" value="ECO:0007669"/>
    <property type="project" value="UniProtKB-SubCell"/>
</dbReference>
<dbReference type="SUPFAM" id="SSF161098">
    <property type="entry name" value="MetI-like"/>
    <property type="match status" value="1"/>
</dbReference>
<comment type="similarity">
    <text evidence="7">Belongs to the binding-protein-dependent transport system permease family.</text>
</comment>
<dbReference type="Gene3D" id="1.10.3720.10">
    <property type="entry name" value="MetI-like"/>
    <property type="match status" value="1"/>
</dbReference>
<reference evidence="9 10" key="1">
    <citation type="submission" date="2018-12" db="EMBL/GenBank/DDBJ databases">
        <title>Bacillus ochoae sp. nov., Paenibacillus whitsoniae sp. nov., Paenibacillus spiritus sp. nov. Isolated from the Mars Exploration Rover during spacecraft assembly.</title>
        <authorList>
            <person name="Seuylemezian A."/>
            <person name="Vaishampayan P."/>
        </authorList>
    </citation>
    <scope>NUCLEOTIDE SEQUENCE [LARGE SCALE GENOMIC DNA]</scope>
    <source>
        <strain evidence="9 10">MER 54</strain>
    </source>
</reference>
<evidence type="ECO:0000259" key="8">
    <source>
        <dbReference type="PROSITE" id="PS50928"/>
    </source>
</evidence>
<comment type="caution">
    <text evidence="9">The sequence shown here is derived from an EMBL/GenBank/DDBJ whole genome shotgun (WGS) entry which is preliminary data.</text>
</comment>
<dbReference type="PANTHER" id="PTHR32243:SF18">
    <property type="entry name" value="INNER MEMBRANE ABC TRANSPORTER PERMEASE PROTEIN YCJP"/>
    <property type="match status" value="1"/>
</dbReference>
<evidence type="ECO:0000256" key="1">
    <source>
        <dbReference type="ARBA" id="ARBA00004651"/>
    </source>
</evidence>
<evidence type="ECO:0000256" key="4">
    <source>
        <dbReference type="ARBA" id="ARBA00022692"/>
    </source>
</evidence>
<dbReference type="InterPro" id="IPR000515">
    <property type="entry name" value="MetI-like"/>
</dbReference>
<evidence type="ECO:0000256" key="2">
    <source>
        <dbReference type="ARBA" id="ARBA00022448"/>
    </source>
</evidence>
<keyword evidence="2 7" id="KW-0813">Transport</keyword>
<feature type="transmembrane region" description="Helical" evidence="7">
    <location>
        <begin position="71"/>
        <end position="95"/>
    </location>
</feature>
<dbReference type="Proteomes" id="UP000276128">
    <property type="component" value="Unassembled WGS sequence"/>
</dbReference>
<evidence type="ECO:0000313" key="10">
    <source>
        <dbReference type="Proteomes" id="UP000276128"/>
    </source>
</evidence>
<keyword evidence="4 7" id="KW-0812">Transmembrane</keyword>
<comment type="subcellular location">
    <subcellularLocation>
        <location evidence="1 7">Cell membrane</location>
        <topology evidence="1 7">Multi-pass membrane protein</topology>
    </subcellularLocation>
</comment>
<keyword evidence="3" id="KW-1003">Cell membrane</keyword>
<name>A0A430JGX4_9BACL</name>
<accession>A0A430JGX4</accession>
<evidence type="ECO:0000256" key="6">
    <source>
        <dbReference type="ARBA" id="ARBA00023136"/>
    </source>
</evidence>
<dbReference type="RefSeq" id="WP_126140850.1">
    <property type="nucleotide sequence ID" value="NZ_RXHU01000022.1"/>
</dbReference>
<feature type="transmembrane region" description="Helical" evidence="7">
    <location>
        <begin position="107"/>
        <end position="130"/>
    </location>
</feature>
<dbReference type="CDD" id="cd06261">
    <property type="entry name" value="TM_PBP2"/>
    <property type="match status" value="1"/>
</dbReference>
<evidence type="ECO:0000256" key="5">
    <source>
        <dbReference type="ARBA" id="ARBA00022989"/>
    </source>
</evidence>
<evidence type="ECO:0000256" key="3">
    <source>
        <dbReference type="ARBA" id="ARBA00022475"/>
    </source>
</evidence>
<organism evidence="9 10">
    <name type="scientific">Paenibacillus whitsoniae</name>
    <dbReference type="NCBI Taxonomy" id="2496558"/>
    <lineage>
        <taxon>Bacteria</taxon>
        <taxon>Bacillati</taxon>
        <taxon>Bacillota</taxon>
        <taxon>Bacilli</taxon>
        <taxon>Bacillales</taxon>
        <taxon>Paenibacillaceae</taxon>
        <taxon>Paenibacillus</taxon>
    </lineage>
</organism>
<dbReference type="InterPro" id="IPR050901">
    <property type="entry name" value="BP-dep_ABC_trans_perm"/>
</dbReference>
<dbReference type="InterPro" id="IPR035906">
    <property type="entry name" value="MetI-like_sf"/>
</dbReference>
<dbReference type="PANTHER" id="PTHR32243">
    <property type="entry name" value="MALTOSE TRANSPORT SYSTEM PERMEASE-RELATED"/>
    <property type="match status" value="1"/>
</dbReference>
<evidence type="ECO:0000256" key="7">
    <source>
        <dbReference type="RuleBase" id="RU363032"/>
    </source>
</evidence>
<dbReference type="AlphaFoldDB" id="A0A430JGX4"/>
<feature type="domain" description="ABC transmembrane type-1" evidence="8">
    <location>
        <begin position="72"/>
        <end position="264"/>
    </location>
</feature>
<feature type="transmembrane region" description="Helical" evidence="7">
    <location>
        <begin position="243"/>
        <end position="264"/>
    </location>
</feature>
<dbReference type="EMBL" id="RXHU01000022">
    <property type="protein sequence ID" value="RTE10268.1"/>
    <property type="molecule type" value="Genomic_DNA"/>
</dbReference>
<feature type="transmembrane region" description="Helical" evidence="7">
    <location>
        <begin position="184"/>
        <end position="206"/>
    </location>
</feature>
<sequence length="279" mass="30700">MRETYLMRCWKYTILFLLLVFTLVPFLWLLDTSFKSDEAIFASKPTWLVSPFTLDSYSWALGKKGIQLGKLLSNSLITCAITALITGLIACISGYGLARYKVPGIKLIFVLLVLAQMIQGPMIMIPWYKFASMVSLLNTKTILVMIYGTMTIPVGVWIMSGFFKTIPIDLEEAAYMDGATKFKTLFAVVIPLALPGLVAISLYSFILGWNDYQYSLILTNSLSAKTVQVGIAEVMESMGSTNWGGILASGVIIILPIIVIFAIIQKFLIEGLTAGSVKG</sequence>
<dbReference type="PROSITE" id="PS50928">
    <property type="entry name" value="ABC_TM1"/>
    <property type="match status" value="1"/>
</dbReference>
<gene>
    <name evidence="9" type="ORF">EJQ19_08905</name>
</gene>
<dbReference type="OrthoDB" id="9810086at2"/>
<proteinExistence type="inferred from homology"/>
<keyword evidence="10" id="KW-1185">Reference proteome</keyword>
<feature type="transmembrane region" description="Helical" evidence="7">
    <location>
        <begin position="12"/>
        <end position="30"/>
    </location>
</feature>
<evidence type="ECO:0000313" key="9">
    <source>
        <dbReference type="EMBL" id="RTE10268.1"/>
    </source>
</evidence>
<feature type="transmembrane region" description="Helical" evidence="7">
    <location>
        <begin position="142"/>
        <end position="163"/>
    </location>
</feature>
<keyword evidence="6 7" id="KW-0472">Membrane</keyword>
<dbReference type="GO" id="GO:0055085">
    <property type="term" value="P:transmembrane transport"/>
    <property type="evidence" value="ECO:0007669"/>
    <property type="project" value="InterPro"/>
</dbReference>
<protein>
    <submittedName>
        <fullName evidence="9">Carbohydrate ABC transporter permease</fullName>
    </submittedName>
</protein>